<dbReference type="SUPFAM" id="SSF53448">
    <property type="entry name" value="Nucleotide-diphospho-sugar transferases"/>
    <property type="match status" value="1"/>
</dbReference>
<dbReference type="Pfam" id="PF04488">
    <property type="entry name" value="Gly_transf_sug"/>
    <property type="match status" value="1"/>
</dbReference>
<comment type="similarity">
    <text evidence="1">Belongs to the glycosyltransferase 32 family.</text>
</comment>
<organism evidence="2 3">
    <name type="scientific">Podila minutissima</name>
    <dbReference type="NCBI Taxonomy" id="64525"/>
    <lineage>
        <taxon>Eukaryota</taxon>
        <taxon>Fungi</taxon>
        <taxon>Fungi incertae sedis</taxon>
        <taxon>Mucoromycota</taxon>
        <taxon>Mortierellomycotina</taxon>
        <taxon>Mortierellomycetes</taxon>
        <taxon>Mortierellales</taxon>
        <taxon>Mortierellaceae</taxon>
        <taxon>Podila</taxon>
    </lineage>
</organism>
<dbReference type="EMBL" id="JAAAUY010000363">
    <property type="protein sequence ID" value="KAF9330887.1"/>
    <property type="molecule type" value="Genomic_DNA"/>
</dbReference>
<accession>A0A9P5SLK1</accession>
<dbReference type="Proteomes" id="UP000696485">
    <property type="component" value="Unassembled WGS sequence"/>
</dbReference>
<evidence type="ECO:0000313" key="3">
    <source>
        <dbReference type="Proteomes" id="UP000696485"/>
    </source>
</evidence>
<dbReference type="Gene3D" id="3.90.550.20">
    <property type="match status" value="1"/>
</dbReference>
<dbReference type="InterPro" id="IPR029044">
    <property type="entry name" value="Nucleotide-diphossugar_trans"/>
</dbReference>
<evidence type="ECO:0008006" key="4">
    <source>
        <dbReference type="Google" id="ProtNLM"/>
    </source>
</evidence>
<dbReference type="AlphaFoldDB" id="A0A9P5SLK1"/>
<gene>
    <name evidence="2" type="ORF">BG006_006198</name>
</gene>
<name>A0A9P5SLK1_9FUNG</name>
<protein>
    <recommendedName>
        <fullName evidence="4">Glycosyltransferase</fullName>
    </recommendedName>
</protein>
<evidence type="ECO:0000256" key="1">
    <source>
        <dbReference type="ARBA" id="ARBA00009003"/>
    </source>
</evidence>
<comment type="caution">
    <text evidence="2">The sequence shown here is derived from an EMBL/GenBank/DDBJ whole genome shotgun (WGS) entry which is preliminary data.</text>
</comment>
<keyword evidence="3" id="KW-1185">Reference proteome</keyword>
<reference evidence="2" key="1">
    <citation type="journal article" date="2020" name="Fungal Divers.">
        <title>Resolving the Mortierellaceae phylogeny through synthesis of multi-gene phylogenetics and phylogenomics.</title>
        <authorList>
            <person name="Vandepol N."/>
            <person name="Liber J."/>
            <person name="Desiro A."/>
            <person name="Na H."/>
            <person name="Kennedy M."/>
            <person name="Barry K."/>
            <person name="Grigoriev I.V."/>
            <person name="Miller A.N."/>
            <person name="O'Donnell K."/>
            <person name="Stajich J.E."/>
            <person name="Bonito G."/>
        </authorList>
    </citation>
    <scope>NUCLEOTIDE SEQUENCE</scope>
    <source>
        <strain evidence="2">NVP1</strain>
    </source>
</reference>
<evidence type="ECO:0000313" key="2">
    <source>
        <dbReference type="EMBL" id="KAF9330887.1"/>
    </source>
</evidence>
<dbReference type="InterPro" id="IPR007577">
    <property type="entry name" value="GlycoTrfase_DXD_sugar-bd_CS"/>
</dbReference>
<proteinExistence type="inferred from homology"/>
<sequence>MNYSAILEPFDRKFHTSAHFLDYFAKDHLYLFPPPEVRMPPNRAYSTAAAPLVSSSALTAHPEFNASNIIDEEDDGYKIEDGLSGQATGKTTPLMHFHMFWRAHITDKLLLAVYAFLFTQPMDRSRLHLWIDSTDLPGGRAEDYHKNSFTYNLVLRPMNQFVCIHRWDHKAQEAYAYPPSSHNSANTTKATNATITTTTNITPVAFSDEARFLILHRYGGMYLDADTLLLRDMSPICDTGLEFAYEWSNLKIYNAAIMKLDKGGVVVRQVLDGVKVREQEIQAKKEQQQQQQDHSSVFVKPIEPPERMSDEMCPDGIYHPDRIRYYLRFQDGALENNGLVMIRKAPKTPPVSPFDIPEILERILLFLPRHILKRVVHVLCRQWFLLSRRLIPQRLHSSGKFGTQLQSYDDIHTLL</sequence>